<dbReference type="InterPro" id="IPR005365">
    <property type="entry name" value="Npr3"/>
</dbReference>
<dbReference type="GO" id="GO:0051321">
    <property type="term" value="P:meiotic cell cycle"/>
    <property type="evidence" value="ECO:0007669"/>
    <property type="project" value="UniProtKB-UniRule"/>
</dbReference>
<dbReference type="PANTHER" id="PTHR13153:SF5">
    <property type="entry name" value="GATOR COMPLEX PROTEIN NPRL3"/>
    <property type="match status" value="1"/>
</dbReference>
<dbReference type="InterPro" id="IPR056603">
    <property type="entry name" value="HTH_NPRL3"/>
</dbReference>
<dbReference type="Proteomes" id="UP000717996">
    <property type="component" value="Unassembled WGS sequence"/>
</dbReference>
<dbReference type="OrthoDB" id="18648at2759"/>
<evidence type="ECO:0000256" key="3">
    <source>
        <dbReference type="SAM" id="MobiDB-lite"/>
    </source>
</evidence>
<evidence type="ECO:0000256" key="1">
    <source>
        <dbReference type="ARBA" id="ARBA00010546"/>
    </source>
</evidence>
<feature type="signal peptide" evidence="4">
    <location>
        <begin position="1"/>
        <end position="16"/>
    </location>
</feature>
<dbReference type="EMBL" id="JAANIT010000271">
    <property type="protein sequence ID" value="KAG1549608.1"/>
    <property type="molecule type" value="Genomic_DNA"/>
</dbReference>
<accession>A0A9P7CE27</accession>
<sequence length="621" mass="70199">MSSLLAIFLVVNSTRGHHYLFSYPPNPKRPSSSQRGRSSGVEEVFYGSSMTSRLNANDQRSTQMNNDNKDAFAGRDTIFNIDVSFLADAMAPKLPLCDRKFQLCIDDLTFVGHPVSLSSLQTESSCKEQDEGTQDLSNTSSQATSTPNSSPSANINNHEQNDDQSVCSSSSNNHNNNESSAMNSISDNNESDRDSCDDATDNHDGDSASDTSPGSIHMTLFHVVFVMSPPDLELNSQVETLYRHVILKYSSALRYEQLRCGYVQEEIEKVLVLKEEAYNKGTPYYQVMREILQESSLARDIRQIYTAVSSNTAAHVIINDFIDLSLQIPVLGTSKINEKNSPEDNFKSPTTSSLMDIYAVTGYEYDNYPILCPYHTLLLLEDPEEVLKNMPLDASPTLVQLVQILTPTQSLQELHLLLDCSLAQIYRLAAHLIYWRKAKLINTISTRNIYVVSPTAKLEDMASLEADFKQHIPNLSLPILLSKLQHTQQYHQVYRIKELKNQYLEAITWLIRKDLVVQVHMYLILIQDNTSHQQPLSYENAEDVMTSSSNSGDKLKRTSHERAPKEVGDLFERLKPYMKGHNHIDEIIYREGISRRQLGLVLKYYRDKILIQGIIVVLVDA</sequence>
<dbReference type="GO" id="GO:0010508">
    <property type="term" value="P:positive regulation of autophagy"/>
    <property type="evidence" value="ECO:0007669"/>
    <property type="project" value="TreeGrafter"/>
</dbReference>
<dbReference type="GO" id="GO:0034198">
    <property type="term" value="P:cellular response to amino acid starvation"/>
    <property type="evidence" value="ECO:0007669"/>
    <property type="project" value="TreeGrafter"/>
</dbReference>
<dbReference type="Pfam" id="PF24064">
    <property type="entry name" value="HTH_NPRL3"/>
    <property type="match status" value="1"/>
</dbReference>
<feature type="chain" id="PRO_5040418699" description="Nitrogen permease regulator 3" evidence="4">
    <location>
        <begin position="17"/>
        <end position="621"/>
    </location>
</feature>
<feature type="compositionally biased region" description="Basic and acidic residues" evidence="3">
    <location>
        <begin position="553"/>
        <end position="562"/>
    </location>
</feature>
<feature type="compositionally biased region" description="Basic and acidic residues" evidence="3">
    <location>
        <begin position="190"/>
        <end position="206"/>
    </location>
</feature>
<comment type="caution">
    <text evidence="6">The sequence shown here is derived from an EMBL/GenBank/DDBJ whole genome shotgun (WGS) entry which is preliminary data.</text>
</comment>
<evidence type="ECO:0000313" key="7">
    <source>
        <dbReference type="Proteomes" id="UP000717996"/>
    </source>
</evidence>
<keyword evidence="2 4" id="KW-0732">Signal</keyword>
<evidence type="ECO:0000256" key="4">
    <source>
        <dbReference type="SAM" id="SignalP"/>
    </source>
</evidence>
<name>A0A9P7CE27_RHIOR</name>
<feature type="compositionally biased region" description="Polar residues" evidence="3">
    <location>
        <begin position="134"/>
        <end position="158"/>
    </location>
</feature>
<proteinExistence type="inferred from homology"/>
<dbReference type="GO" id="GO:0005774">
    <property type="term" value="C:vacuolar membrane"/>
    <property type="evidence" value="ECO:0007669"/>
    <property type="project" value="UniProtKB-SubCell"/>
</dbReference>
<comment type="subcellular location">
    <subcellularLocation>
        <location evidence="2">Vacuole membrane</location>
        <topology evidence="2">Peripheral membrane protein</topology>
    </subcellularLocation>
</comment>
<feature type="compositionally biased region" description="Low complexity" evidence="3">
    <location>
        <begin position="165"/>
        <end position="184"/>
    </location>
</feature>
<dbReference type="PANTHER" id="PTHR13153">
    <property type="entry name" value="CGTHBA PROTEIN -14 GENE PROTEIN"/>
    <property type="match status" value="1"/>
</dbReference>
<reference evidence="6" key="1">
    <citation type="journal article" date="2020" name="Microb. Genom.">
        <title>Genetic diversity of clinical and environmental Mucorales isolates obtained from an investigation of mucormycosis cases among solid organ transplant recipients.</title>
        <authorList>
            <person name="Nguyen M.H."/>
            <person name="Kaul D."/>
            <person name="Muto C."/>
            <person name="Cheng S.J."/>
            <person name="Richter R.A."/>
            <person name="Bruno V.M."/>
            <person name="Liu G."/>
            <person name="Beyhan S."/>
            <person name="Sundermann A.J."/>
            <person name="Mounaud S."/>
            <person name="Pasculle A.W."/>
            <person name="Nierman W.C."/>
            <person name="Driscoll E."/>
            <person name="Cumbie R."/>
            <person name="Clancy C.J."/>
            <person name="Dupont C.L."/>
        </authorList>
    </citation>
    <scope>NUCLEOTIDE SEQUENCE</scope>
    <source>
        <strain evidence="6">GL16</strain>
    </source>
</reference>
<keyword evidence="2" id="KW-0469">Meiosis</keyword>
<comment type="similarity">
    <text evidence="1 2">Belongs to the NPR3 family.</text>
</comment>
<dbReference type="GO" id="GO:1904262">
    <property type="term" value="P:negative regulation of TORC1 signaling"/>
    <property type="evidence" value="ECO:0007669"/>
    <property type="project" value="TreeGrafter"/>
</dbReference>
<gene>
    <name evidence="6" type="ORF">G6F51_002950</name>
</gene>
<dbReference type="GO" id="GO:0038202">
    <property type="term" value="P:TORC1 signaling"/>
    <property type="evidence" value="ECO:0007669"/>
    <property type="project" value="TreeGrafter"/>
</dbReference>
<evidence type="ECO:0000256" key="2">
    <source>
        <dbReference type="RuleBase" id="RU368069"/>
    </source>
</evidence>
<feature type="region of interest" description="Disordered" evidence="3">
    <location>
        <begin position="122"/>
        <end position="213"/>
    </location>
</feature>
<evidence type="ECO:0000259" key="5">
    <source>
        <dbReference type="Pfam" id="PF24064"/>
    </source>
</evidence>
<feature type="region of interest" description="Disordered" evidence="3">
    <location>
        <begin position="538"/>
        <end position="562"/>
    </location>
</feature>
<dbReference type="Pfam" id="PF03666">
    <property type="entry name" value="NPR3"/>
    <property type="match status" value="1"/>
</dbReference>
<evidence type="ECO:0000313" key="6">
    <source>
        <dbReference type="EMBL" id="KAG1549608.1"/>
    </source>
</evidence>
<dbReference type="AlphaFoldDB" id="A0A9P7CE27"/>
<feature type="domain" description="GATOR1 complex protein NPRL3 C-terminal HTH" evidence="5">
    <location>
        <begin position="555"/>
        <end position="609"/>
    </location>
</feature>
<comment type="function">
    <text evidence="2">Mediates inactivation of the TORC1 complex in response to amino acid starvation. Required for meiotic nuclear division.</text>
</comment>
<dbReference type="GO" id="GO:1990130">
    <property type="term" value="C:GATOR1 complex"/>
    <property type="evidence" value="ECO:0007669"/>
    <property type="project" value="TreeGrafter"/>
</dbReference>
<organism evidence="6 7">
    <name type="scientific">Rhizopus oryzae</name>
    <name type="common">Mucormycosis agent</name>
    <name type="synonym">Rhizopus arrhizus var. delemar</name>
    <dbReference type="NCBI Taxonomy" id="64495"/>
    <lineage>
        <taxon>Eukaryota</taxon>
        <taxon>Fungi</taxon>
        <taxon>Fungi incertae sedis</taxon>
        <taxon>Mucoromycota</taxon>
        <taxon>Mucoromycotina</taxon>
        <taxon>Mucoromycetes</taxon>
        <taxon>Mucorales</taxon>
        <taxon>Mucorineae</taxon>
        <taxon>Rhizopodaceae</taxon>
        <taxon>Rhizopus</taxon>
    </lineage>
</organism>
<protein>
    <recommendedName>
        <fullName evidence="2">Nitrogen permease regulator 3</fullName>
    </recommendedName>
    <alternativeName>
        <fullName evidence="2">Required for meiotic nuclear division protein 11</fullName>
    </alternativeName>
</protein>